<dbReference type="EMBL" id="AP005425">
    <property type="protein sequence ID" value="BAD36090.1"/>
    <property type="molecule type" value="Genomic_DNA"/>
</dbReference>
<dbReference type="AlphaFoldDB" id="Q69QB9"/>
<organism evidence="2 3">
    <name type="scientific">Oryza sativa subsp. japonica</name>
    <name type="common">Rice</name>
    <dbReference type="NCBI Taxonomy" id="39947"/>
    <lineage>
        <taxon>Eukaryota</taxon>
        <taxon>Viridiplantae</taxon>
        <taxon>Streptophyta</taxon>
        <taxon>Embryophyta</taxon>
        <taxon>Tracheophyta</taxon>
        <taxon>Spermatophyta</taxon>
        <taxon>Magnoliopsida</taxon>
        <taxon>Liliopsida</taxon>
        <taxon>Poales</taxon>
        <taxon>Poaceae</taxon>
        <taxon>BOP clade</taxon>
        <taxon>Oryzoideae</taxon>
        <taxon>Oryzeae</taxon>
        <taxon>Oryzinae</taxon>
        <taxon>Oryza</taxon>
        <taxon>Oryza sativa</taxon>
    </lineage>
</organism>
<evidence type="ECO:0000256" key="1">
    <source>
        <dbReference type="SAM" id="MobiDB-lite"/>
    </source>
</evidence>
<sequence length="68" mass="7401">MDDVPTTPGLSPHLLLLGGSGITKSMSFSATVPSSAVVAALPSSWHRMRRRKPPHRLKARLKPPKDLF</sequence>
<reference evidence="3" key="1">
    <citation type="journal article" date="2005" name="Nature">
        <title>The map-based sequence of the rice genome.</title>
        <authorList>
            <consortium name="International rice genome sequencing project (IRGSP)"/>
            <person name="Matsumoto T."/>
            <person name="Wu J."/>
            <person name="Kanamori H."/>
            <person name="Katayose Y."/>
            <person name="Fujisawa M."/>
            <person name="Namiki N."/>
            <person name="Mizuno H."/>
            <person name="Yamamoto K."/>
            <person name="Antonio B.A."/>
            <person name="Baba T."/>
            <person name="Sakata K."/>
            <person name="Nagamura Y."/>
            <person name="Aoki H."/>
            <person name="Arikawa K."/>
            <person name="Arita K."/>
            <person name="Bito T."/>
            <person name="Chiden Y."/>
            <person name="Fujitsuka N."/>
            <person name="Fukunaka R."/>
            <person name="Hamada M."/>
            <person name="Harada C."/>
            <person name="Hayashi A."/>
            <person name="Hijishita S."/>
            <person name="Honda M."/>
            <person name="Hosokawa S."/>
            <person name="Ichikawa Y."/>
            <person name="Idonuma A."/>
            <person name="Iijima M."/>
            <person name="Ikeda M."/>
            <person name="Ikeno M."/>
            <person name="Ito K."/>
            <person name="Ito S."/>
            <person name="Ito T."/>
            <person name="Ito Y."/>
            <person name="Ito Y."/>
            <person name="Iwabuchi A."/>
            <person name="Kamiya K."/>
            <person name="Karasawa W."/>
            <person name="Kurita K."/>
            <person name="Katagiri S."/>
            <person name="Kikuta A."/>
            <person name="Kobayashi H."/>
            <person name="Kobayashi N."/>
            <person name="Machita K."/>
            <person name="Maehara T."/>
            <person name="Masukawa M."/>
            <person name="Mizubayashi T."/>
            <person name="Mukai Y."/>
            <person name="Nagasaki H."/>
            <person name="Nagata Y."/>
            <person name="Naito S."/>
            <person name="Nakashima M."/>
            <person name="Nakama Y."/>
            <person name="Nakamichi Y."/>
            <person name="Nakamura M."/>
            <person name="Meguro A."/>
            <person name="Negishi M."/>
            <person name="Ohta I."/>
            <person name="Ohta T."/>
            <person name="Okamoto M."/>
            <person name="Ono N."/>
            <person name="Saji S."/>
            <person name="Sakaguchi M."/>
            <person name="Sakai K."/>
            <person name="Shibata M."/>
            <person name="Shimokawa T."/>
            <person name="Song J."/>
            <person name="Takazaki Y."/>
            <person name="Terasawa K."/>
            <person name="Tsugane M."/>
            <person name="Tsuji K."/>
            <person name="Ueda S."/>
            <person name="Waki K."/>
            <person name="Yamagata H."/>
            <person name="Yamamoto M."/>
            <person name="Yamamoto S."/>
            <person name="Yamane H."/>
            <person name="Yoshiki S."/>
            <person name="Yoshihara R."/>
            <person name="Yukawa K."/>
            <person name="Zhong H."/>
            <person name="Yano M."/>
            <person name="Yuan Q."/>
            <person name="Ouyang S."/>
            <person name="Liu J."/>
            <person name="Jones K.M."/>
            <person name="Gansberger K."/>
            <person name="Moffat K."/>
            <person name="Hill J."/>
            <person name="Bera J."/>
            <person name="Fadrosh D."/>
            <person name="Jin S."/>
            <person name="Johri S."/>
            <person name="Kim M."/>
            <person name="Overton L."/>
            <person name="Reardon M."/>
            <person name="Tsitrin T."/>
            <person name="Vuong H."/>
            <person name="Weaver B."/>
            <person name="Ciecko A."/>
            <person name="Tallon L."/>
            <person name="Jackson J."/>
            <person name="Pai G."/>
            <person name="Aken S.V."/>
            <person name="Utterback T."/>
            <person name="Reidmuller S."/>
            <person name="Feldblyum T."/>
            <person name="Hsiao J."/>
            <person name="Zismann V."/>
            <person name="Iobst S."/>
            <person name="de Vazeille A.R."/>
            <person name="Buell C.R."/>
            <person name="Ying K."/>
            <person name="Li Y."/>
            <person name="Lu T."/>
            <person name="Huang Y."/>
            <person name="Zhao Q."/>
            <person name="Feng Q."/>
            <person name="Zhang L."/>
            <person name="Zhu J."/>
            <person name="Weng Q."/>
            <person name="Mu J."/>
            <person name="Lu Y."/>
            <person name="Fan D."/>
            <person name="Liu Y."/>
            <person name="Guan J."/>
            <person name="Zhang Y."/>
            <person name="Yu S."/>
            <person name="Liu X."/>
            <person name="Zhang Y."/>
            <person name="Hong G."/>
            <person name="Han B."/>
            <person name="Choisne N."/>
            <person name="Demange N."/>
            <person name="Orjeda G."/>
            <person name="Samain S."/>
            <person name="Cattolico L."/>
            <person name="Pelletier E."/>
            <person name="Couloux A."/>
            <person name="Segurens B."/>
            <person name="Wincker P."/>
            <person name="D'Hont A."/>
            <person name="Scarpelli C."/>
            <person name="Weissenbach J."/>
            <person name="Salanoubat M."/>
            <person name="Quetier F."/>
            <person name="Yu Y."/>
            <person name="Kim H.R."/>
            <person name="Rambo T."/>
            <person name="Currie J."/>
            <person name="Collura K."/>
            <person name="Luo M."/>
            <person name="Yang T."/>
            <person name="Ammiraju J.S.S."/>
            <person name="Engler F."/>
            <person name="Soderlund C."/>
            <person name="Wing R.A."/>
            <person name="Palmer L.E."/>
            <person name="de la Bastide M."/>
            <person name="Spiegel L."/>
            <person name="Nascimento L."/>
            <person name="Zutavern T."/>
            <person name="O'Shaughnessy A."/>
            <person name="Dike S."/>
            <person name="Dedhia N."/>
            <person name="Preston R."/>
            <person name="Balija V."/>
            <person name="McCombie W.R."/>
            <person name="Chow T."/>
            <person name="Chen H."/>
            <person name="Chung M."/>
            <person name="Chen C."/>
            <person name="Shaw J."/>
            <person name="Wu H."/>
            <person name="Hsiao K."/>
            <person name="Chao Y."/>
            <person name="Chu M."/>
            <person name="Cheng C."/>
            <person name="Hour A."/>
            <person name="Lee P."/>
            <person name="Lin S."/>
            <person name="Lin Y."/>
            <person name="Liou J."/>
            <person name="Liu S."/>
            <person name="Hsing Y."/>
            <person name="Raghuvanshi S."/>
            <person name="Mohanty A."/>
            <person name="Bharti A.K."/>
            <person name="Gaur A."/>
            <person name="Gupta V."/>
            <person name="Kumar D."/>
            <person name="Ravi V."/>
            <person name="Vij S."/>
            <person name="Kapur A."/>
            <person name="Khurana P."/>
            <person name="Khurana P."/>
            <person name="Khurana J.P."/>
            <person name="Tyagi A.K."/>
            <person name="Gaikwad K."/>
            <person name="Singh A."/>
            <person name="Dalal V."/>
            <person name="Srivastava S."/>
            <person name="Dixit A."/>
            <person name="Pal A.K."/>
            <person name="Ghazi I.A."/>
            <person name="Yadav M."/>
            <person name="Pandit A."/>
            <person name="Bhargava A."/>
            <person name="Sureshbabu K."/>
            <person name="Batra K."/>
            <person name="Sharma T.R."/>
            <person name="Mohapatra T."/>
            <person name="Singh N.K."/>
            <person name="Messing J."/>
            <person name="Nelson A.B."/>
            <person name="Fuks G."/>
            <person name="Kavchok S."/>
            <person name="Keizer G."/>
            <person name="Linton E."/>
            <person name="Llaca V."/>
            <person name="Song R."/>
            <person name="Tanyolac B."/>
            <person name="Young S."/>
            <person name="Ho-Il K."/>
            <person name="Hahn J.H."/>
            <person name="Sangsakoo G."/>
            <person name="Vanavichit A."/>
            <person name="de Mattos Luiz.A.T."/>
            <person name="Zimmer P.D."/>
            <person name="Malone G."/>
            <person name="Dellagostin O."/>
            <person name="de Oliveira A.C."/>
            <person name="Bevan M."/>
            <person name="Bancroft I."/>
            <person name="Minx P."/>
            <person name="Cordum H."/>
            <person name="Wilson R."/>
            <person name="Cheng Z."/>
            <person name="Jin W."/>
            <person name="Jiang J."/>
            <person name="Leong S.A."/>
            <person name="Iwama H."/>
            <person name="Gojobori T."/>
            <person name="Itoh T."/>
            <person name="Niimura Y."/>
            <person name="Fujii Y."/>
            <person name="Habara T."/>
            <person name="Sakai H."/>
            <person name="Sato Y."/>
            <person name="Wilson G."/>
            <person name="Kumar K."/>
            <person name="McCouch S."/>
            <person name="Juretic N."/>
            <person name="Hoen D."/>
            <person name="Wright S."/>
            <person name="Bruskiewich R."/>
            <person name="Bureau T."/>
            <person name="Miyao A."/>
            <person name="Hirochika H."/>
            <person name="Nishikawa T."/>
            <person name="Kadowaki K."/>
            <person name="Sugiura M."/>
            <person name="Burr B."/>
            <person name="Sasaki T."/>
        </authorList>
    </citation>
    <scope>NUCLEOTIDE SEQUENCE [LARGE SCALE GENOMIC DNA]</scope>
    <source>
        <strain evidence="3">cv. Nipponbare</strain>
    </source>
</reference>
<feature type="compositionally biased region" description="Basic residues" evidence="1">
    <location>
        <begin position="47"/>
        <end position="62"/>
    </location>
</feature>
<name>Q69QB9_ORYSJ</name>
<evidence type="ECO:0000313" key="2">
    <source>
        <dbReference type="EMBL" id="BAD36090.1"/>
    </source>
</evidence>
<feature type="region of interest" description="Disordered" evidence="1">
    <location>
        <begin position="47"/>
        <end position="68"/>
    </location>
</feature>
<gene>
    <name evidence="2" type="primary">P0644A02.5</name>
</gene>
<proteinExistence type="predicted"/>
<protein>
    <submittedName>
        <fullName evidence="2">Uncharacterized protein</fullName>
    </submittedName>
</protein>
<dbReference type="Proteomes" id="UP000000763">
    <property type="component" value="Chromosome 6"/>
</dbReference>
<accession>Q69QB9</accession>
<reference evidence="3" key="2">
    <citation type="journal article" date="2008" name="Nucleic Acids Res.">
        <title>The rice annotation project database (RAP-DB): 2008 update.</title>
        <authorList>
            <consortium name="The rice annotation project (RAP)"/>
        </authorList>
    </citation>
    <scope>GENOME REANNOTATION</scope>
    <source>
        <strain evidence="3">cv. Nipponbare</strain>
    </source>
</reference>
<evidence type="ECO:0000313" key="3">
    <source>
        <dbReference type="Proteomes" id="UP000000763"/>
    </source>
</evidence>